<feature type="signal peptide" evidence="1">
    <location>
        <begin position="1"/>
        <end position="20"/>
    </location>
</feature>
<dbReference type="Pfam" id="PF07027">
    <property type="entry name" value="DUF1318"/>
    <property type="match status" value="1"/>
</dbReference>
<keyword evidence="1" id="KW-0732">Signal</keyword>
<organism evidence="2 3">
    <name type="scientific">Shewanella youngdeokensis</name>
    <dbReference type="NCBI Taxonomy" id="2999068"/>
    <lineage>
        <taxon>Bacteria</taxon>
        <taxon>Pseudomonadati</taxon>
        <taxon>Pseudomonadota</taxon>
        <taxon>Gammaproteobacteria</taxon>
        <taxon>Alteromonadales</taxon>
        <taxon>Shewanellaceae</taxon>
        <taxon>Shewanella</taxon>
    </lineage>
</organism>
<feature type="chain" id="PRO_5047392273" evidence="1">
    <location>
        <begin position="21"/>
        <end position="106"/>
    </location>
</feature>
<evidence type="ECO:0000256" key="1">
    <source>
        <dbReference type="SAM" id="SignalP"/>
    </source>
</evidence>
<name>A0ABZ0K228_9GAMM</name>
<protein>
    <submittedName>
        <fullName evidence="2">YdbL family protein</fullName>
    </submittedName>
</protein>
<dbReference type="RefSeq" id="WP_310470877.1">
    <property type="nucleotide sequence ID" value="NZ_CP136522.1"/>
</dbReference>
<dbReference type="PIRSF" id="PIRSF025560">
    <property type="entry name" value="UCP025560"/>
    <property type="match status" value="1"/>
</dbReference>
<accession>A0ABZ0K228</accession>
<gene>
    <name evidence="2" type="ORF">RGE70_07540</name>
</gene>
<keyword evidence="3" id="KW-1185">Reference proteome</keyword>
<evidence type="ECO:0000313" key="2">
    <source>
        <dbReference type="EMBL" id="WOT06605.1"/>
    </source>
</evidence>
<sequence length="106" mass="11683">MKSTILVLFTSLLLSFNALAISLQEAKAQGYVGEQTNGYLGLVKETSEAKMLVKKINPKRKSHYQKIAKKNSLAVNEVATLAAEKAIKAAKKGMYIQNARGEWVKK</sequence>
<reference evidence="2 3" key="1">
    <citation type="submission" date="2023-10" db="EMBL/GenBank/DDBJ databases">
        <title>Complete genome sequence of Shewanella sp. DAU334.</title>
        <authorList>
            <person name="Lee Y.-S."/>
            <person name="Jeong H.-R."/>
            <person name="Hwang E.-J."/>
            <person name="Choi Y.-L."/>
            <person name="Kim G.-D."/>
        </authorList>
    </citation>
    <scope>NUCLEOTIDE SEQUENCE [LARGE SCALE GENOMIC DNA]</scope>
    <source>
        <strain evidence="2 3">DAU334</strain>
    </source>
</reference>
<proteinExistence type="predicted"/>
<evidence type="ECO:0000313" key="3">
    <source>
        <dbReference type="Proteomes" id="UP001529491"/>
    </source>
</evidence>
<dbReference type="Proteomes" id="UP001529491">
    <property type="component" value="Chromosome"/>
</dbReference>
<dbReference type="EMBL" id="CP136522">
    <property type="protein sequence ID" value="WOT06605.1"/>
    <property type="molecule type" value="Genomic_DNA"/>
</dbReference>
<dbReference type="InterPro" id="IPR008309">
    <property type="entry name" value="YdbL"/>
</dbReference>